<proteinExistence type="predicted"/>
<dbReference type="AlphaFoldDB" id="A0A9N9JET0"/>
<evidence type="ECO:0000313" key="3">
    <source>
        <dbReference type="Proteomes" id="UP000789570"/>
    </source>
</evidence>
<organism evidence="2 3">
    <name type="scientific">Funneliformis caledonium</name>
    <dbReference type="NCBI Taxonomy" id="1117310"/>
    <lineage>
        <taxon>Eukaryota</taxon>
        <taxon>Fungi</taxon>
        <taxon>Fungi incertae sedis</taxon>
        <taxon>Mucoromycota</taxon>
        <taxon>Glomeromycotina</taxon>
        <taxon>Glomeromycetes</taxon>
        <taxon>Glomerales</taxon>
        <taxon>Glomeraceae</taxon>
        <taxon>Funneliformis</taxon>
    </lineage>
</organism>
<feature type="non-terminal residue" evidence="2">
    <location>
        <position position="48"/>
    </location>
</feature>
<evidence type="ECO:0000313" key="2">
    <source>
        <dbReference type="EMBL" id="CAG8775235.1"/>
    </source>
</evidence>
<accession>A0A9N9JET0</accession>
<comment type="caution">
    <text evidence="2">The sequence shown here is derived from an EMBL/GenBank/DDBJ whole genome shotgun (WGS) entry which is preliminary data.</text>
</comment>
<keyword evidence="3" id="KW-1185">Reference proteome</keyword>
<gene>
    <name evidence="2" type="ORF">FCALED_LOCUS17785</name>
</gene>
<dbReference type="Proteomes" id="UP000789570">
    <property type="component" value="Unassembled WGS sequence"/>
</dbReference>
<protein>
    <submittedName>
        <fullName evidence="2">1254_t:CDS:1</fullName>
    </submittedName>
</protein>
<evidence type="ECO:0000256" key="1">
    <source>
        <dbReference type="SAM" id="Phobius"/>
    </source>
</evidence>
<feature type="non-terminal residue" evidence="2">
    <location>
        <position position="1"/>
    </location>
</feature>
<keyword evidence="1" id="KW-0472">Membrane</keyword>
<dbReference type="EMBL" id="CAJVPQ010029617">
    <property type="protein sequence ID" value="CAG8775235.1"/>
    <property type="molecule type" value="Genomic_DNA"/>
</dbReference>
<name>A0A9N9JET0_9GLOM</name>
<keyword evidence="1" id="KW-1133">Transmembrane helix</keyword>
<feature type="transmembrane region" description="Helical" evidence="1">
    <location>
        <begin position="20"/>
        <end position="40"/>
    </location>
</feature>
<reference evidence="2" key="1">
    <citation type="submission" date="2021-06" db="EMBL/GenBank/DDBJ databases">
        <authorList>
            <person name="Kallberg Y."/>
            <person name="Tangrot J."/>
            <person name="Rosling A."/>
        </authorList>
    </citation>
    <scope>NUCLEOTIDE SEQUENCE</scope>
    <source>
        <strain evidence="2">UK204</strain>
    </source>
</reference>
<keyword evidence="1" id="KW-0812">Transmembrane</keyword>
<sequence>DSDGLGVSWELIREFNTSNLFLLSYFDAAFLIIAFIDPVYPDLIYQDT</sequence>